<keyword evidence="7" id="KW-0238">DNA-binding</keyword>
<dbReference type="Proteomes" id="UP000807504">
    <property type="component" value="Unassembled WGS sequence"/>
</dbReference>
<dbReference type="SUPFAM" id="SSF46955">
    <property type="entry name" value="Putative DNA-binding domain"/>
    <property type="match status" value="1"/>
</dbReference>
<evidence type="ECO:0000256" key="10">
    <source>
        <dbReference type="SAM" id="Coils"/>
    </source>
</evidence>
<feature type="coiled-coil region" evidence="10">
    <location>
        <begin position="184"/>
        <end position="220"/>
    </location>
</feature>
<evidence type="ECO:0000313" key="13">
    <source>
        <dbReference type="EMBL" id="KAF8771735.1"/>
    </source>
</evidence>
<reference evidence="13" key="2">
    <citation type="submission" date="2020-06" db="EMBL/GenBank/DDBJ databases">
        <authorList>
            <person name="Sheffer M."/>
        </authorList>
    </citation>
    <scope>NUCLEOTIDE SEQUENCE</scope>
</reference>
<dbReference type="GO" id="GO:1901255">
    <property type="term" value="P:nucleotide-excision repair involved in interstrand cross-link repair"/>
    <property type="evidence" value="ECO:0007669"/>
    <property type="project" value="TreeGrafter"/>
</dbReference>
<dbReference type="Pfam" id="PF01286">
    <property type="entry name" value="XPA_N"/>
    <property type="match status" value="1"/>
</dbReference>
<evidence type="ECO:0000256" key="9">
    <source>
        <dbReference type="ARBA" id="ARBA00023242"/>
    </source>
</evidence>
<dbReference type="GO" id="GO:0000110">
    <property type="term" value="C:nucleotide-excision repair factor 1 complex"/>
    <property type="evidence" value="ECO:0007669"/>
    <property type="project" value="TreeGrafter"/>
</dbReference>
<dbReference type="AlphaFoldDB" id="A0A8T0EIM5"/>
<dbReference type="EMBL" id="JABXBU010002228">
    <property type="protein sequence ID" value="KAF8771735.1"/>
    <property type="molecule type" value="Genomic_DNA"/>
</dbReference>
<keyword evidence="5" id="KW-0863">Zinc-finger</keyword>
<proteinExistence type="inferred from homology"/>
<comment type="subcellular location">
    <subcellularLocation>
        <location evidence="1">Nucleus</location>
    </subcellularLocation>
</comment>
<feature type="region of interest" description="Disordered" evidence="11">
    <location>
        <begin position="1"/>
        <end position="21"/>
    </location>
</feature>
<keyword evidence="8" id="KW-0234">DNA repair</keyword>
<evidence type="ECO:0000256" key="3">
    <source>
        <dbReference type="ARBA" id="ARBA00022723"/>
    </source>
</evidence>
<feature type="compositionally biased region" description="Basic and acidic residues" evidence="11">
    <location>
        <begin position="1"/>
        <end position="10"/>
    </location>
</feature>
<evidence type="ECO:0000256" key="8">
    <source>
        <dbReference type="ARBA" id="ARBA00023204"/>
    </source>
</evidence>
<dbReference type="InterPro" id="IPR037129">
    <property type="entry name" value="XPA_sf"/>
</dbReference>
<dbReference type="PANTHER" id="PTHR10142:SF0">
    <property type="entry name" value="DNA REPAIR PROTEIN COMPLEMENTING XP-A CELLS"/>
    <property type="match status" value="1"/>
</dbReference>
<reference evidence="13" key="1">
    <citation type="journal article" date="2020" name="bioRxiv">
        <title>Chromosome-level reference genome of the European wasp spider Argiope bruennichi: a resource for studies on range expansion and evolutionary adaptation.</title>
        <authorList>
            <person name="Sheffer M.M."/>
            <person name="Hoppe A."/>
            <person name="Krehenwinkel H."/>
            <person name="Uhl G."/>
            <person name="Kuss A.W."/>
            <person name="Jensen L."/>
            <person name="Jensen C."/>
            <person name="Gillespie R.G."/>
            <person name="Hoff K.J."/>
            <person name="Prost S."/>
        </authorList>
    </citation>
    <scope>NUCLEOTIDE SEQUENCE</scope>
</reference>
<evidence type="ECO:0000313" key="14">
    <source>
        <dbReference type="Proteomes" id="UP000807504"/>
    </source>
</evidence>
<dbReference type="InterPro" id="IPR022656">
    <property type="entry name" value="XPA_C"/>
</dbReference>
<dbReference type="GO" id="GO:0006284">
    <property type="term" value="P:base-excision repair"/>
    <property type="evidence" value="ECO:0007669"/>
    <property type="project" value="TreeGrafter"/>
</dbReference>
<dbReference type="GO" id="GO:0008270">
    <property type="term" value="F:zinc ion binding"/>
    <property type="evidence" value="ECO:0007669"/>
    <property type="project" value="UniProtKB-KW"/>
</dbReference>
<comment type="caution">
    <text evidence="13">The sequence shown here is derived from an EMBL/GenBank/DDBJ whole genome shotgun (WGS) entry which is preliminary data.</text>
</comment>
<dbReference type="Gene3D" id="3.90.530.10">
    <property type="entry name" value="XPA C-terminal domain"/>
    <property type="match status" value="1"/>
</dbReference>
<dbReference type="PANTHER" id="PTHR10142">
    <property type="entry name" value="DNA REPAIR PROTEIN COMPLEMENTING XP-A CELLS"/>
    <property type="match status" value="1"/>
</dbReference>
<evidence type="ECO:0000256" key="4">
    <source>
        <dbReference type="ARBA" id="ARBA00022763"/>
    </source>
</evidence>
<sequence>MSKSESEDNIKSTQLNETQLLRMKRNREKALQLRKARIANLSNAEKAITQKEVNTISRPRDTGAGFFAEDDESDLNPENRPLVSTPAPLFSSDRPICLECNEEFNDSYLQTHFDHHVCDSCRDNDGAHALISKTDAKKEYLLQDCDLDKREPPLKFILRKNPHNMHGSMKLYLRLQVENRSLEVHGSEEAIEEKREQREEAQLKRKKKAFDKKVKALRMEVRSSLYRKKDVSHTHVYGAEVYNEEDDIYTKTCTTCGHQVEFEKMSTAALSCSIKTFAGPISKKYNNRVVPGTAHRRKEGEY</sequence>
<feature type="domain" description="XPA C-terminal" evidence="12">
    <location>
        <begin position="128"/>
        <end position="177"/>
    </location>
</feature>
<dbReference type="PROSITE" id="PS00752">
    <property type="entry name" value="XPA_1"/>
    <property type="match status" value="1"/>
</dbReference>
<evidence type="ECO:0000256" key="6">
    <source>
        <dbReference type="ARBA" id="ARBA00022833"/>
    </source>
</evidence>
<dbReference type="InterPro" id="IPR000465">
    <property type="entry name" value="XPA/RAD14"/>
</dbReference>
<gene>
    <name evidence="13" type="ORF">HNY73_019115</name>
</gene>
<accession>A0A8T0EIM5</accession>
<evidence type="ECO:0000256" key="11">
    <source>
        <dbReference type="SAM" id="MobiDB-lite"/>
    </source>
</evidence>
<organism evidence="13 14">
    <name type="scientific">Argiope bruennichi</name>
    <name type="common">Wasp spider</name>
    <name type="synonym">Aranea bruennichi</name>
    <dbReference type="NCBI Taxonomy" id="94029"/>
    <lineage>
        <taxon>Eukaryota</taxon>
        <taxon>Metazoa</taxon>
        <taxon>Ecdysozoa</taxon>
        <taxon>Arthropoda</taxon>
        <taxon>Chelicerata</taxon>
        <taxon>Arachnida</taxon>
        <taxon>Araneae</taxon>
        <taxon>Araneomorphae</taxon>
        <taxon>Entelegynae</taxon>
        <taxon>Araneoidea</taxon>
        <taxon>Araneidae</taxon>
        <taxon>Argiope</taxon>
    </lineage>
</organism>
<protein>
    <submittedName>
        <fullName evidence="13">DNA repair protein complementing XP-A cells like protein</fullName>
    </submittedName>
</protein>
<keyword evidence="14" id="KW-1185">Reference proteome</keyword>
<dbReference type="GO" id="GO:0000715">
    <property type="term" value="P:nucleotide-excision repair, DNA damage recognition"/>
    <property type="evidence" value="ECO:0007669"/>
    <property type="project" value="TreeGrafter"/>
</dbReference>
<dbReference type="InterPro" id="IPR022652">
    <property type="entry name" value="Znf_XPA_CS"/>
</dbReference>
<dbReference type="GO" id="GO:0003684">
    <property type="term" value="F:damaged DNA binding"/>
    <property type="evidence" value="ECO:0007669"/>
    <property type="project" value="InterPro"/>
</dbReference>
<keyword evidence="3" id="KW-0479">Metal-binding</keyword>
<keyword evidence="6" id="KW-0862">Zinc</keyword>
<name>A0A8T0EIM5_ARGBR</name>
<dbReference type="CDD" id="cd21076">
    <property type="entry name" value="DBD_XPA"/>
    <property type="match status" value="1"/>
</dbReference>
<evidence type="ECO:0000256" key="1">
    <source>
        <dbReference type="ARBA" id="ARBA00004123"/>
    </source>
</evidence>
<dbReference type="SUPFAM" id="SSF57716">
    <property type="entry name" value="Glucocorticoid receptor-like (DNA-binding domain)"/>
    <property type="match status" value="1"/>
</dbReference>
<dbReference type="NCBIfam" id="TIGR00598">
    <property type="entry name" value="rad14"/>
    <property type="match status" value="1"/>
</dbReference>
<dbReference type="Pfam" id="PF05181">
    <property type="entry name" value="XPA_C"/>
    <property type="match status" value="1"/>
</dbReference>
<keyword evidence="10" id="KW-0175">Coiled coil</keyword>
<dbReference type="GO" id="GO:0070914">
    <property type="term" value="P:UV-damage excision repair"/>
    <property type="evidence" value="ECO:0007669"/>
    <property type="project" value="TreeGrafter"/>
</dbReference>
<dbReference type="FunFam" id="3.90.530.10:FF:000001">
    <property type="entry name" value="DNA repair protein complementing XP-A cells"/>
    <property type="match status" value="1"/>
</dbReference>
<evidence type="ECO:0000256" key="5">
    <source>
        <dbReference type="ARBA" id="ARBA00022771"/>
    </source>
</evidence>
<keyword evidence="9" id="KW-0539">Nucleus</keyword>
<keyword evidence="4" id="KW-0227">DNA damage</keyword>
<evidence type="ECO:0000256" key="2">
    <source>
        <dbReference type="ARBA" id="ARBA00005548"/>
    </source>
</evidence>
<evidence type="ECO:0000259" key="12">
    <source>
        <dbReference type="Pfam" id="PF05181"/>
    </source>
</evidence>
<dbReference type="InterPro" id="IPR009061">
    <property type="entry name" value="DNA-bd_dom_put_sf"/>
</dbReference>
<comment type="similarity">
    <text evidence="2">Belongs to the XPA family.</text>
</comment>
<evidence type="ECO:0000256" key="7">
    <source>
        <dbReference type="ARBA" id="ARBA00023125"/>
    </source>
</evidence>